<dbReference type="AlphaFoldDB" id="A0A0A9EQP6"/>
<organism evidence="1">
    <name type="scientific">Arundo donax</name>
    <name type="common">Giant reed</name>
    <name type="synonym">Donax arundinaceus</name>
    <dbReference type="NCBI Taxonomy" id="35708"/>
    <lineage>
        <taxon>Eukaryota</taxon>
        <taxon>Viridiplantae</taxon>
        <taxon>Streptophyta</taxon>
        <taxon>Embryophyta</taxon>
        <taxon>Tracheophyta</taxon>
        <taxon>Spermatophyta</taxon>
        <taxon>Magnoliopsida</taxon>
        <taxon>Liliopsida</taxon>
        <taxon>Poales</taxon>
        <taxon>Poaceae</taxon>
        <taxon>PACMAD clade</taxon>
        <taxon>Arundinoideae</taxon>
        <taxon>Arundineae</taxon>
        <taxon>Arundo</taxon>
    </lineage>
</organism>
<protein>
    <submittedName>
        <fullName evidence="1">Uncharacterized protein</fullName>
    </submittedName>
</protein>
<evidence type="ECO:0000313" key="1">
    <source>
        <dbReference type="EMBL" id="JAE03055.1"/>
    </source>
</evidence>
<reference evidence="1" key="1">
    <citation type="submission" date="2014-09" db="EMBL/GenBank/DDBJ databases">
        <authorList>
            <person name="Magalhaes I.L.F."/>
            <person name="Oliveira U."/>
            <person name="Santos F.R."/>
            <person name="Vidigal T.H.D.A."/>
            <person name="Brescovit A.D."/>
            <person name="Santos A.J."/>
        </authorList>
    </citation>
    <scope>NUCLEOTIDE SEQUENCE</scope>
    <source>
        <tissue evidence="1">Shoot tissue taken approximately 20 cm above the soil surface</tissue>
    </source>
</reference>
<reference evidence="1" key="2">
    <citation type="journal article" date="2015" name="Data Brief">
        <title>Shoot transcriptome of the giant reed, Arundo donax.</title>
        <authorList>
            <person name="Barrero R.A."/>
            <person name="Guerrero F.D."/>
            <person name="Moolhuijzen P."/>
            <person name="Goolsby J.A."/>
            <person name="Tidwell J."/>
            <person name="Bellgard S.E."/>
            <person name="Bellgard M.I."/>
        </authorList>
    </citation>
    <scope>NUCLEOTIDE SEQUENCE</scope>
    <source>
        <tissue evidence="1">Shoot tissue taken approximately 20 cm above the soil surface</tissue>
    </source>
</reference>
<sequence>MFSLIEGPIDEHKYAVFQYIPLAPDGLFLSTERTTAMKFAIRSSSGKSTLPKGI</sequence>
<dbReference type="EMBL" id="GBRH01194841">
    <property type="protein sequence ID" value="JAE03055.1"/>
    <property type="molecule type" value="Transcribed_RNA"/>
</dbReference>
<accession>A0A0A9EQP6</accession>
<name>A0A0A9EQP6_ARUDO</name>
<proteinExistence type="predicted"/>